<protein>
    <submittedName>
        <fullName evidence="2">Uncharacterized protein</fullName>
    </submittedName>
</protein>
<accession>A0ABN9E3L2</accession>
<feature type="non-terminal residue" evidence="2">
    <location>
        <position position="1"/>
    </location>
</feature>
<evidence type="ECO:0000256" key="1">
    <source>
        <dbReference type="SAM" id="MobiDB-lite"/>
    </source>
</evidence>
<evidence type="ECO:0000313" key="2">
    <source>
        <dbReference type="EMBL" id="CAI9578824.1"/>
    </source>
</evidence>
<gene>
    <name evidence="2" type="ORF">SPARVUS_LOCUS8984959</name>
</gene>
<dbReference type="Proteomes" id="UP001162483">
    <property type="component" value="Unassembled WGS sequence"/>
</dbReference>
<proteinExistence type="predicted"/>
<reference evidence="2" key="1">
    <citation type="submission" date="2023-05" db="EMBL/GenBank/DDBJ databases">
        <authorList>
            <person name="Stuckert A."/>
        </authorList>
    </citation>
    <scope>NUCLEOTIDE SEQUENCE</scope>
</reference>
<evidence type="ECO:0000313" key="3">
    <source>
        <dbReference type="Proteomes" id="UP001162483"/>
    </source>
</evidence>
<comment type="caution">
    <text evidence="2">The sequence shown here is derived from an EMBL/GenBank/DDBJ whole genome shotgun (WGS) entry which is preliminary data.</text>
</comment>
<keyword evidence="3" id="KW-1185">Reference proteome</keyword>
<name>A0ABN9E3L2_9NEOB</name>
<sequence>RRHSRLRLSITGSRQVIPHQHPAISEDFQQGRDLYVNNTDLSPVSSCTLLCMAPHSRASGNTHTAPIVKQHTAHSYPFDRPSR</sequence>
<organism evidence="2 3">
    <name type="scientific">Staurois parvus</name>
    <dbReference type="NCBI Taxonomy" id="386267"/>
    <lineage>
        <taxon>Eukaryota</taxon>
        <taxon>Metazoa</taxon>
        <taxon>Chordata</taxon>
        <taxon>Craniata</taxon>
        <taxon>Vertebrata</taxon>
        <taxon>Euteleostomi</taxon>
        <taxon>Amphibia</taxon>
        <taxon>Batrachia</taxon>
        <taxon>Anura</taxon>
        <taxon>Neobatrachia</taxon>
        <taxon>Ranoidea</taxon>
        <taxon>Ranidae</taxon>
        <taxon>Staurois</taxon>
    </lineage>
</organism>
<feature type="region of interest" description="Disordered" evidence="1">
    <location>
        <begin position="58"/>
        <end position="83"/>
    </location>
</feature>
<dbReference type="EMBL" id="CATNWA010015041">
    <property type="protein sequence ID" value="CAI9578824.1"/>
    <property type="molecule type" value="Genomic_DNA"/>
</dbReference>